<feature type="binding site" evidence="11">
    <location>
        <position position="148"/>
    </location>
    <ligand>
        <name>Zn(2+)</name>
        <dbReference type="ChEBI" id="CHEBI:29105"/>
        <note>catalytic</note>
    </ligand>
</feature>
<dbReference type="Proteomes" id="UP000037210">
    <property type="component" value="Unassembled WGS sequence"/>
</dbReference>
<evidence type="ECO:0000256" key="8">
    <source>
        <dbReference type="ARBA" id="ARBA00022989"/>
    </source>
</evidence>
<name>A0A0M0BS57_9ARCH</name>
<evidence type="ECO:0000313" key="14">
    <source>
        <dbReference type="Proteomes" id="UP000037210"/>
    </source>
</evidence>
<evidence type="ECO:0000256" key="5">
    <source>
        <dbReference type="ARBA" id="ARBA00022723"/>
    </source>
</evidence>
<dbReference type="HAMAP" id="MF_00188">
    <property type="entry name" value="Pept_M48_protease_HtpX"/>
    <property type="match status" value="1"/>
</dbReference>
<keyword evidence="9 11" id="KW-0482">Metalloprotease</keyword>
<evidence type="ECO:0000256" key="10">
    <source>
        <dbReference type="ARBA" id="ARBA00023136"/>
    </source>
</evidence>
<keyword evidence="3 11" id="KW-0645">Protease</keyword>
<keyword evidence="6 11" id="KW-0378">Hydrolase</keyword>
<dbReference type="PATRIC" id="fig|1685127.3.peg.379"/>
<dbReference type="Gene3D" id="3.30.2010.10">
    <property type="entry name" value="Metalloproteases ('zincins'), catalytic domain"/>
    <property type="match status" value="1"/>
</dbReference>
<dbReference type="InterPro" id="IPR001915">
    <property type="entry name" value="Peptidase_M48"/>
</dbReference>
<protein>
    <recommendedName>
        <fullName evidence="11">Protease HtpX homolog</fullName>
        <ecNumber evidence="11">3.4.24.-</ecNumber>
    </recommendedName>
</protein>
<evidence type="ECO:0000256" key="2">
    <source>
        <dbReference type="ARBA" id="ARBA00022475"/>
    </source>
</evidence>
<feature type="binding site" evidence="11">
    <location>
        <position position="230"/>
    </location>
    <ligand>
        <name>Zn(2+)</name>
        <dbReference type="ChEBI" id="CHEBI:29105"/>
        <note>catalytic</note>
    </ligand>
</feature>
<dbReference type="EC" id="3.4.24.-" evidence="11"/>
<keyword evidence="7 11" id="KW-0862">Zinc</keyword>
<dbReference type="InterPro" id="IPR050083">
    <property type="entry name" value="HtpX_protease"/>
</dbReference>
<accession>A0A0M0BS57</accession>
<evidence type="ECO:0000256" key="4">
    <source>
        <dbReference type="ARBA" id="ARBA00022692"/>
    </source>
</evidence>
<evidence type="ECO:0000256" key="11">
    <source>
        <dbReference type="HAMAP-Rule" id="MF_00188"/>
    </source>
</evidence>
<reference evidence="13 14" key="1">
    <citation type="submission" date="2015-06" db="EMBL/GenBank/DDBJ databases">
        <title>New insights into the roles of widespread benthic archaea in carbon and nitrogen cycling.</title>
        <authorList>
            <person name="Lazar C.S."/>
            <person name="Baker B.J."/>
            <person name="Seitz K.W."/>
            <person name="Hyde A.S."/>
            <person name="Dick G.J."/>
            <person name="Hinrichs K.-U."/>
            <person name="Teske A.P."/>
        </authorList>
    </citation>
    <scope>NUCLEOTIDE SEQUENCE [LARGE SCALE GENOMIC DNA]</scope>
    <source>
        <strain evidence="13">DG-45</strain>
    </source>
</reference>
<gene>
    <name evidence="11" type="primary">htpX</name>
    <name evidence="13" type="ORF">AC482_01520</name>
</gene>
<feature type="transmembrane region" description="Helical" evidence="11">
    <location>
        <begin position="42"/>
        <end position="60"/>
    </location>
</feature>
<keyword evidence="10 11" id="KW-0472">Membrane</keyword>
<keyword evidence="8 11" id="KW-1133">Transmembrane helix</keyword>
<feature type="transmembrane region" description="Helical" evidence="11">
    <location>
        <begin position="158"/>
        <end position="179"/>
    </location>
</feature>
<feature type="domain" description="Peptidase M48" evidence="12">
    <location>
        <begin position="84"/>
        <end position="300"/>
    </location>
</feature>
<dbReference type="EMBL" id="LFWZ01000010">
    <property type="protein sequence ID" value="KON31210.1"/>
    <property type="molecule type" value="Genomic_DNA"/>
</dbReference>
<dbReference type="Pfam" id="PF01435">
    <property type="entry name" value="Peptidase_M48"/>
    <property type="match status" value="1"/>
</dbReference>
<dbReference type="PANTHER" id="PTHR43221">
    <property type="entry name" value="PROTEASE HTPX"/>
    <property type="match status" value="1"/>
</dbReference>
<keyword evidence="4 11" id="KW-0812">Transmembrane</keyword>
<dbReference type="CDD" id="cd07340">
    <property type="entry name" value="M48B_Htpx_like"/>
    <property type="match status" value="1"/>
</dbReference>
<evidence type="ECO:0000256" key="1">
    <source>
        <dbReference type="ARBA" id="ARBA00009779"/>
    </source>
</evidence>
<dbReference type="GO" id="GO:0005886">
    <property type="term" value="C:plasma membrane"/>
    <property type="evidence" value="ECO:0007669"/>
    <property type="project" value="UniProtKB-SubCell"/>
</dbReference>
<comment type="similarity">
    <text evidence="1 11">Belongs to the peptidase M48B family.</text>
</comment>
<evidence type="ECO:0000256" key="6">
    <source>
        <dbReference type="ARBA" id="ARBA00022801"/>
    </source>
</evidence>
<keyword evidence="5 11" id="KW-0479">Metal-binding</keyword>
<feature type="transmembrane region" description="Helical" evidence="11">
    <location>
        <begin position="199"/>
        <end position="221"/>
    </location>
</feature>
<evidence type="ECO:0000256" key="7">
    <source>
        <dbReference type="ARBA" id="ARBA00022833"/>
    </source>
</evidence>
<sequence>MERLSFHEEIARNRRSSLLLAVLVSVILFALIYVLVYAFAPAYVVLALPISVLFIILYTYGSYRYGDGVVLAATNAKPAEGRQYQYLRDAVEGVSIAAGIPAPKVYVVESAEMNAFATGRDPEHASVAVTTGLLKALNRLELEGVIAHEISHIRNRDILFMTLVAVLVGMAAIISHIILRSYRYGAIRGGRRDRRGGGIELVVLAAGFVLAIFAPIVVRLVQFAVSRRREYLADASAVELTRYPEGLASALEDIMRGNRGEMKVSEAVSHLFFVDPNRSPLDSLYATHPPIEERVKRLRAM</sequence>
<keyword evidence="2 11" id="KW-1003">Cell membrane</keyword>
<feature type="transmembrane region" description="Helical" evidence="11">
    <location>
        <begin position="18"/>
        <end position="36"/>
    </location>
</feature>
<dbReference type="GO" id="GO:0008270">
    <property type="term" value="F:zinc ion binding"/>
    <property type="evidence" value="ECO:0007669"/>
    <property type="project" value="UniProtKB-UniRule"/>
</dbReference>
<dbReference type="GO" id="GO:0006508">
    <property type="term" value="P:proteolysis"/>
    <property type="evidence" value="ECO:0007669"/>
    <property type="project" value="UniProtKB-KW"/>
</dbReference>
<dbReference type="AlphaFoldDB" id="A0A0M0BS57"/>
<proteinExistence type="inferred from homology"/>
<organism evidence="13 14">
    <name type="scientific">miscellaneous Crenarchaeota group-15 archaeon DG-45</name>
    <dbReference type="NCBI Taxonomy" id="1685127"/>
    <lineage>
        <taxon>Archaea</taxon>
        <taxon>Candidatus Bathyarchaeota</taxon>
        <taxon>MCG-15</taxon>
    </lineage>
</organism>
<evidence type="ECO:0000259" key="12">
    <source>
        <dbReference type="Pfam" id="PF01435"/>
    </source>
</evidence>
<feature type="binding site" evidence="11">
    <location>
        <position position="152"/>
    </location>
    <ligand>
        <name>Zn(2+)</name>
        <dbReference type="ChEBI" id="CHEBI:29105"/>
        <note>catalytic</note>
    </ligand>
</feature>
<evidence type="ECO:0000256" key="3">
    <source>
        <dbReference type="ARBA" id="ARBA00022670"/>
    </source>
</evidence>
<evidence type="ECO:0000256" key="9">
    <source>
        <dbReference type="ARBA" id="ARBA00023049"/>
    </source>
</evidence>
<comment type="caution">
    <text evidence="13">The sequence shown here is derived from an EMBL/GenBank/DDBJ whole genome shotgun (WGS) entry which is preliminary data.</text>
</comment>
<dbReference type="InterPro" id="IPR022919">
    <property type="entry name" value="Pept_M48_protease_HtpX"/>
</dbReference>
<evidence type="ECO:0000313" key="13">
    <source>
        <dbReference type="EMBL" id="KON31210.1"/>
    </source>
</evidence>
<dbReference type="GO" id="GO:0004222">
    <property type="term" value="F:metalloendopeptidase activity"/>
    <property type="evidence" value="ECO:0007669"/>
    <property type="project" value="UniProtKB-UniRule"/>
</dbReference>
<feature type="active site" evidence="11">
    <location>
        <position position="149"/>
    </location>
</feature>
<comment type="subcellular location">
    <subcellularLocation>
        <location evidence="11">Cell membrane</location>
        <topology evidence="11">Multi-pass membrane protein</topology>
    </subcellularLocation>
</comment>
<dbReference type="PANTHER" id="PTHR43221:SF2">
    <property type="entry name" value="PROTEASE HTPX HOMOLOG"/>
    <property type="match status" value="1"/>
</dbReference>
<comment type="cofactor">
    <cofactor evidence="11">
        <name>Zn(2+)</name>
        <dbReference type="ChEBI" id="CHEBI:29105"/>
    </cofactor>
    <text evidence="11">Binds 1 zinc ion per subunit.</text>
</comment>